<dbReference type="EMBL" id="PCXL01000020">
    <property type="protein sequence ID" value="PIR37547.1"/>
    <property type="molecule type" value="Genomic_DNA"/>
</dbReference>
<dbReference type="InterPro" id="IPR003395">
    <property type="entry name" value="RecF/RecN/SMC_N"/>
</dbReference>
<dbReference type="InterPro" id="IPR027417">
    <property type="entry name" value="P-loop_NTPase"/>
</dbReference>
<dbReference type="GO" id="GO:0006302">
    <property type="term" value="P:double-strand break repair"/>
    <property type="evidence" value="ECO:0007669"/>
    <property type="project" value="TreeGrafter"/>
</dbReference>
<gene>
    <name evidence="2" type="ORF">COV34_03115</name>
</gene>
<reference evidence="2 3" key="1">
    <citation type="submission" date="2017-09" db="EMBL/GenBank/DDBJ databases">
        <title>Depth-based differentiation of microbial function through sediment-hosted aquifers and enrichment of novel symbionts in the deep terrestrial subsurface.</title>
        <authorList>
            <person name="Probst A.J."/>
            <person name="Ladd B."/>
            <person name="Jarett J.K."/>
            <person name="Geller-Mcgrath D.E."/>
            <person name="Sieber C.M."/>
            <person name="Emerson J.B."/>
            <person name="Anantharaman K."/>
            <person name="Thomas B.C."/>
            <person name="Malmstrom R."/>
            <person name="Stieglmeier M."/>
            <person name="Klingl A."/>
            <person name="Woyke T."/>
            <person name="Ryan C.M."/>
            <person name="Banfield J.F."/>
        </authorList>
    </citation>
    <scope>NUCLEOTIDE SEQUENCE [LARGE SCALE GENOMIC DNA]</scope>
    <source>
        <strain evidence="2">CG10_big_fil_rev_8_21_14_0_10_42_12</strain>
    </source>
</reference>
<dbReference type="Pfam" id="PF02463">
    <property type="entry name" value="SMC_N"/>
    <property type="match status" value="1"/>
</dbReference>
<dbReference type="AlphaFoldDB" id="A0A2H0QTF0"/>
<evidence type="ECO:0000313" key="2">
    <source>
        <dbReference type="EMBL" id="PIR37547.1"/>
    </source>
</evidence>
<sequence>MIKIDTIKIEEFRGMRDLTLEFNGKNYAVCGPNGTGKSGVVDALEFALTGNISRLSGEGMGNVSVKEHAPHVDSKNNPEKARVIVTFKIPTLENKQVTLTRTVKNASTPIISPSSPEILEILSQFDGHPEFVLSRREIIRYVISKPGDRSAEVQALLRLDKIGDLRSSLLTISNTYNKEAKDLKRIQDQASESLAQGLEITDLVKAKILEAVNAKRVIIGLTSLADLTATTALNDGLETSVKSAVAPKVNKVSATADLKTWREASQKMTAESIQSECLQLKEQLTALSSNPIVTESVTREKFLRSAIDFVTEEACPVCDTKWDISTLQGIIRSKLQSFEEITKTRTSLEHRLEPIITLVDSLDNATVSVERLAKVLATEHVAGLTAFRTTLLTHRKALKDFLPLTEAISVIVNVTKIPADVTAAIGAIEKAVAIIPEPTQQDAARDFIVRAQDRLEAYRKSAREADKAKQRADLSKKVYDVYVDISTKALEGVYKDVEGEFSKLYRSVNSEDENSFTAKLVPSIGKLGFDVDFYGRGHFPPGAYHSEGHQDAMGLCLYLALMRKLQGNNFRFAVLDDVLMSVDSNHRREVCNLLKQQFQDTQFILTTHDEVWLKQMTTVGLITSGNATRFSNWTPDHGPAEWRTRNVWTEIDTALHANDVQSAASRLRYYLEYVFREVCDSLRAQVEFKGDGRYDLGDTLTPAVTRFRKLIVDGKKVAEAWSQTDVAEALKSQEKSLADSLIATNAEQWQVNPAIHYNEWANLSVNDFKPVVAAFRDLVQKFFCEKPECTGLVYLTTTPPKTPDAVRCNCGSININLKKPEKQD</sequence>
<dbReference type="PANTHER" id="PTHR32182">
    <property type="entry name" value="DNA REPLICATION AND REPAIR PROTEIN RECF"/>
    <property type="match status" value="1"/>
</dbReference>
<organism evidence="2 3">
    <name type="scientific">Candidatus Zambryskibacteria bacterium CG10_big_fil_rev_8_21_14_0_10_42_12</name>
    <dbReference type="NCBI Taxonomy" id="1975115"/>
    <lineage>
        <taxon>Bacteria</taxon>
        <taxon>Candidatus Zambryskiibacteriota</taxon>
    </lineage>
</organism>
<dbReference type="Gene3D" id="3.40.50.300">
    <property type="entry name" value="P-loop containing nucleotide triphosphate hydrolases"/>
    <property type="match status" value="2"/>
</dbReference>
<proteinExistence type="predicted"/>
<dbReference type="PANTHER" id="PTHR32182:SF0">
    <property type="entry name" value="DNA REPLICATION AND REPAIR PROTEIN RECF"/>
    <property type="match status" value="1"/>
</dbReference>
<feature type="domain" description="RecF/RecN/SMC N-terminal" evidence="1">
    <location>
        <begin position="4"/>
        <end position="622"/>
    </location>
</feature>
<evidence type="ECO:0000313" key="3">
    <source>
        <dbReference type="Proteomes" id="UP000231333"/>
    </source>
</evidence>
<comment type="caution">
    <text evidence="2">The sequence shown here is derived from an EMBL/GenBank/DDBJ whole genome shotgun (WGS) entry which is preliminary data.</text>
</comment>
<dbReference type="Proteomes" id="UP000231333">
    <property type="component" value="Unassembled WGS sequence"/>
</dbReference>
<dbReference type="GO" id="GO:0000731">
    <property type="term" value="P:DNA synthesis involved in DNA repair"/>
    <property type="evidence" value="ECO:0007669"/>
    <property type="project" value="TreeGrafter"/>
</dbReference>
<evidence type="ECO:0000259" key="1">
    <source>
        <dbReference type="Pfam" id="PF02463"/>
    </source>
</evidence>
<name>A0A2H0QTF0_9BACT</name>
<accession>A0A2H0QTF0</accession>
<protein>
    <submittedName>
        <fullName evidence="2">Chromosome segregation protein SMC</fullName>
    </submittedName>
</protein>
<dbReference type="SUPFAM" id="SSF52540">
    <property type="entry name" value="P-loop containing nucleoside triphosphate hydrolases"/>
    <property type="match status" value="1"/>
</dbReference>